<evidence type="ECO:0000259" key="5">
    <source>
        <dbReference type="Pfam" id="PF02769"/>
    </source>
</evidence>
<proteinExistence type="inferred from homology"/>
<comment type="function">
    <text evidence="2">Catalyzes the ATP-dependent phosphorylation of thiamine-monophosphate (TMP) to form thiamine-pyrophosphate (TPP), the active form of vitamin B1.</text>
</comment>
<feature type="binding site" evidence="2">
    <location>
        <position position="126"/>
    </location>
    <ligand>
        <name>Mg(2+)</name>
        <dbReference type="ChEBI" id="CHEBI:18420"/>
        <label>1</label>
    </ligand>
</feature>
<gene>
    <name evidence="2 6" type="primary">thiL</name>
    <name evidence="6" type="ORF">WI372_14055</name>
</gene>
<feature type="binding site" evidence="2">
    <location>
        <position position="77"/>
    </location>
    <ligand>
        <name>Mg(2+)</name>
        <dbReference type="ChEBI" id="CHEBI:18420"/>
        <label>2</label>
    </ligand>
</feature>
<dbReference type="SUPFAM" id="SSF56042">
    <property type="entry name" value="PurM C-terminal domain-like"/>
    <property type="match status" value="1"/>
</dbReference>
<evidence type="ECO:0000256" key="1">
    <source>
        <dbReference type="ARBA" id="ARBA00022977"/>
    </source>
</evidence>
<dbReference type="HAMAP" id="MF_02128">
    <property type="entry name" value="TMP_kinase"/>
    <property type="match status" value="1"/>
</dbReference>
<dbReference type="RefSeq" id="WP_405276703.1">
    <property type="nucleotide sequence ID" value="NZ_JBBHLI010000009.1"/>
</dbReference>
<dbReference type="Pfam" id="PF02769">
    <property type="entry name" value="AIRS_C"/>
    <property type="match status" value="1"/>
</dbReference>
<feature type="binding site" evidence="2">
    <location>
        <begin position="125"/>
        <end position="126"/>
    </location>
    <ligand>
        <name>ATP</name>
        <dbReference type="ChEBI" id="CHEBI:30616"/>
    </ligand>
</feature>
<comment type="caution">
    <text evidence="6">The sequence shown here is derived from an EMBL/GenBank/DDBJ whole genome shotgun (WGS) entry which is preliminary data.</text>
</comment>
<dbReference type="GO" id="GO:0009030">
    <property type="term" value="F:thiamine-phosphate kinase activity"/>
    <property type="evidence" value="ECO:0007669"/>
    <property type="project" value="UniProtKB-EC"/>
</dbReference>
<dbReference type="Gene3D" id="3.90.650.10">
    <property type="entry name" value="PurM-like C-terminal domain"/>
    <property type="match status" value="1"/>
</dbReference>
<reference evidence="6 7" key="1">
    <citation type="submission" date="2024-02" db="EMBL/GenBank/DDBJ databases">
        <title>A novel Gemmatimonadota bacterium.</title>
        <authorList>
            <person name="Du Z.-J."/>
            <person name="Ye Y.-Q."/>
        </authorList>
    </citation>
    <scope>NUCLEOTIDE SEQUENCE [LARGE SCALE GENOMIC DNA]</scope>
    <source>
        <strain evidence="6 7">DH-20</strain>
    </source>
</reference>
<protein>
    <recommendedName>
        <fullName evidence="2">Thiamine-monophosphate kinase</fullName>
        <shortName evidence="2">TMP kinase</shortName>
        <shortName evidence="2">Thiamine-phosphate kinase</shortName>
        <ecNumber evidence="2">2.7.4.16</ecNumber>
    </recommendedName>
</protein>
<keyword evidence="2 6" id="KW-0418">Kinase</keyword>
<dbReference type="Pfam" id="PF00586">
    <property type="entry name" value="AIRS"/>
    <property type="match status" value="1"/>
</dbReference>
<evidence type="ECO:0000259" key="4">
    <source>
        <dbReference type="Pfam" id="PF00586"/>
    </source>
</evidence>
<feature type="binding site" evidence="2">
    <location>
        <position position="213"/>
    </location>
    <ligand>
        <name>Mg(2+)</name>
        <dbReference type="ChEBI" id="CHEBI:18420"/>
        <label>3</label>
    </ligand>
</feature>
<feature type="binding site" evidence="2">
    <location>
        <position position="216"/>
    </location>
    <ligand>
        <name>Mg(2+)</name>
        <dbReference type="ChEBI" id="CHEBI:18420"/>
        <label>5</label>
    </ligand>
</feature>
<evidence type="ECO:0000313" key="7">
    <source>
        <dbReference type="Proteomes" id="UP001484239"/>
    </source>
</evidence>
<dbReference type="EMBL" id="JBBHLI010000009">
    <property type="protein sequence ID" value="MEK9502111.1"/>
    <property type="molecule type" value="Genomic_DNA"/>
</dbReference>
<feature type="binding site" evidence="2">
    <location>
        <position position="77"/>
    </location>
    <ligand>
        <name>Mg(2+)</name>
        <dbReference type="ChEBI" id="CHEBI:18420"/>
        <label>4</label>
    </ligand>
</feature>
<keyword evidence="7" id="KW-1185">Reference proteome</keyword>
<feature type="binding site" evidence="2">
    <location>
        <position position="35"/>
    </location>
    <ligand>
        <name>Mg(2+)</name>
        <dbReference type="ChEBI" id="CHEBI:18420"/>
        <label>3</label>
    </ligand>
</feature>
<comment type="miscellaneous">
    <text evidence="2">Reaction mechanism of ThiL seems to utilize a direct, inline transfer of the gamma-phosphate of ATP to TMP rather than a phosphorylated enzyme intermediate.</text>
</comment>
<evidence type="ECO:0000256" key="2">
    <source>
        <dbReference type="HAMAP-Rule" id="MF_02128"/>
    </source>
</evidence>
<dbReference type="InterPro" id="IPR006283">
    <property type="entry name" value="ThiL-like"/>
</dbReference>
<feature type="binding site" evidence="2">
    <location>
        <position position="46"/>
    </location>
    <ligand>
        <name>Mg(2+)</name>
        <dbReference type="ChEBI" id="CHEBI:18420"/>
        <label>4</label>
    </ligand>
</feature>
<dbReference type="PIRSF" id="PIRSF005303">
    <property type="entry name" value="Thiam_monoph_kin"/>
    <property type="match status" value="1"/>
</dbReference>
<comment type="pathway">
    <text evidence="2">Cofactor biosynthesis; thiamine diphosphate biosynthesis; thiamine diphosphate from thiamine phosphate: step 1/1.</text>
</comment>
<feature type="binding site" evidence="2">
    <location>
        <position position="48"/>
    </location>
    <ligand>
        <name>Mg(2+)</name>
        <dbReference type="ChEBI" id="CHEBI:18420"/>
        <label>2</label>
    </ligand>
</feature>
<feature type="region of interest" description="Disordered" evidence="3">
    <location>
        <begin position="306"/>
        <end position="331"/>
    </location>
</feature>
<feature type="binding site" evidence="2">
    <location>
        <position position="215"/>
    </location>
    <ligand>
        <name>ATP</name>
        <dbReference type="ChEBI" id="CHEBI:30616"/>
    </ligand>
</feature>
<feature type="domain" description="PurM-like C-terminal" evidence="5">
    <location>
        <begin position="154"/>
        <end position="306"/>
    </location>
</feature>
<feature type="binding site" evidence="2">
    <location>
        <position position="320"/>
    </location>
    <ligand>
        <name>substrate</name>
    </ligand>
</feature>
<dbReference type="InterPro" id="IPR036921">
    <property type="entry name" value="PurM-like_N_sf"/>
</dbReference>
<name>A0ABU9EBM0_9BACT</name>
<dbReference type="PANTHER" id="PTHR30270">
    <property type="entry name" value="THIAMINE-MONOPHOSPHATE KINASE"/>
    <property type="match status" value="1"/>
</dbReference>
<feature type="binding site" evidence="2">
    <location>
        <position position="77"/>
    </location>
    <ligand>
        <name>Mg(2+)</name>
        <dbReference type="ChEBI" id="CHEBI:18420"/>
        <label>3</label>
    </ligand>
</feature>
<feature type="binding site" evidence="2">
    <location>
        <position position="48"/>
    </location>
    <ligand>
        <name>Mg(2+)</name>
        <dbReference type="ChEBI" id="CHEBI:18420"/>
        <label>1</label>
    </ligand>
</feature>
<comment type="caution">
    <text evidence="2">Lacks conserved residue(s) required for the propagation of feature annotation.</text>
</comment>
<organism evidence="6 7">
    <name type="scientific">Gaopeijia maritima</name>
    <dbReference type="NCBI Taxonomy" id="3119007"/>
    <lineage>
        <taxon>Bacteria</taxon>
        <taxon>Pseudomonadati</taxon>
        <taxon>Gemmatimonadota</taxon>
        <taxon>Longimicrobiia</taxon>
        <taxon>Gaopeijiales</taxon>
        <taxon>Gaopeijiaceae</taxon>
        <taxon>Gaopeijia</taxon>
    </lineage>
</organism>
<dbReference type="Proteomes" id="UP001484239">
    <property type="component" value="Unassembled WGS sequence"/>
</dbReference>
<dbReference type="InterPro" id="IPR036676">
    <property type="entry name" value="PurM-like_C_sf"/>
</dbReference>
<comment type="catalytic activity">
    <reaction evidence="2">
        <text>thiamine phosphate + ATP = thiamine diphosphate + ADP</text>
        <dbReference type="Rhea" id="RHEA:15913"/>
        <dbReference type="ChEBI" id="CHEBI:30616"/>
        <dbReference type="ChEBI" id="CHEBI:37575"/>
        <dbReference type="ChEBI" id="CHEBI:58937"/>
        <dbReference type="ChEBI" id="CHEBI:456216"/>
        <dbReference type="EC" id="2.7.4.16"/>
    </reaction>
</comment>
<dbReference type="PANTHER" id="PTHR30270:SF0">
    <property type="entry name" value="THIAMINE-MONOPHOSPHATE KINASE"/>
    <property type="match status" value="1"/>
</dbReference>
<keyword evidence="2" id="KW-0547">Nucleotide-binding</keyword>
<keyword evidence="2" id="KW-0067">ATP-binding</keyword>
<comment type="similarity">
    <text evidence="2">Belongs to the thiamine-monophosphate kinase family.</text>
</comment>
<accession>A0ABU9EBM0</accession>
<dbReference type="SUPFAM" id="SSF55326">
    <property type="entry name" value="PurM N-terminal domain-like"/>
    <property type="match status" value="1"/>
</dbReference>
<dbReference type="NCBIfam" id="TIGR01379">
    <property type="entry name" value="thiL"/>
    <property type="match status" value="1"/>
</dbReference>
<dbReference type="InterPro" id="IPR016188">
    <property type="entry name" value="PurM-like_N"/>
</dbReference>
<evidence type="ECO:0000256" key="3">
    <source>
        <dbReference type="SAM" id="MobiDB-lite"/>
    </source>
</evidence>
<feature type="binding site" evidence="2">
    <location>
        <position position="150"/>
    </location>
    <ligand>
        <name>ATP</name>
        <dbReference type="ChEBI" id="CHEBI:30616"/>
    </ligand>
</feature>
<dbReference type="InterPro" id="IPR010918">
    <property type="entry name" value="PurM-like_C_dom"/>
</dbReference>
<dbReference type="CDD" id="cd02194">
    <property type="entry name" value="ThiL"/>
    <property type="match status" value="1"/>
</dbReference>
<feature type="binding site" evidence="2">
    <location>
        <position position="35"/>
    </location>
    <ligand>
        <name>Mg(2+)</name>
        <dbReference type="ChEBI" id="CHEBI:18420"/>
        <label>4</label>
    </ligand>
</feature>
<feature type="binding site" evidence="2">
    <location>
        <position position="55"/>
    </location>
    <ligand>
        <name>substrate</name>
    </ligand>
</feature>
<keyword evidence="2" id="KW-0460">Magnesium</keyword>
<keyword evidence="2" id="KW-0479">Metal-binding</keyword>
<feature type="domain" description="PurM-like N-terminal" evidence="4">
    <location>
        <begin position="33"/>
        <end position="143"/>
    </location>
</feature>
<dbReference type="Gene3D" id="3.30.1330.10">
    <property type="entry name" value="PurM-like, N-terminal domain"/>
    <property type="match status" value="1"/>
</dbReference>
<feature type="binding site" evidence="2">
    <location>
        <position position="47"/>
    </location>
    <ligand>
        <name>Mg(2+)</name>
        <dbReference type="ChEBI" id="CHEBI:18420"/>
        <label>1</label>
    </ligand>
</feature>
<dbReference type="EC" id="2.7.4.16" evidence="2"/>
<keyword evidence="2 6" id="KW-0808">Transferase</keyword>
<sequence length="331" mass="33754">MSAAALGPGAEFDLIRRLTDGLVAPAGVTVGTGDDGACLEGGWVISTDLTLEDVHFRRSWCGPEEWGGRAVRAALSDLAAMAARPVAILLSLAGSADDRASGVLQAVGQGARAAAESLGAAVIGGDVTRSPARVAIDVVVLGRTDDPLLRRGARPGDDLWVTGHLGGAGAAVRMLLDGRRPPPPLEARFARPQPRLAEALWLADTGHLTAGLDLSDGLAGDATHLAAASEVGLEIDESALPVDPHAVEAFGASTALRLALSGGEDYELLLAADPALAAHREGFGDRFPGVPLTRIGRVVAGSGVSLRAPDGERRPAPSAFDHFPDSGSPPS</sequence>
<keyword evidence="1 2" id="KW-0784">Thiamine biosynthesis</keyword>
<evidence type="ECO:0000313" key="6">
    <source>
        <dbReference type="EMBL" id="MEK9502111.1"/>
    </source>
</evidence>
<feature type="binding site" evidence="2">
    <location>
        <position position="264"/>
    </location>
    <ligand>
        <name>substrate</name>
    </ligand>
</feature>